<evidence type="ECO:0000256" key="1">
    <source>
        <dbReference type="SAM" id="Coils"/>
    </source>
</evidence>
<protein>
    <submittedName>
        <fullName evidence="2">Uncharacterized protein</fullName>
    </submittedName>
</protein>
<proteinExistence type="predicted"/>
<evidence type="ECO:0000313" key="3">
    <source>
        <dbReference type="Proteomes" id="UP000243217"/>
    </source>
</evidence>
<evidence type="ECO:0000313" key="2">
    <source>
        <dbReference type="EMBL" id="OQR95601.1"/>
    </source>
</evidence>
<dbReference type="OrthoDB" id="63634at2759"/>
<keyword evidence="1" id="KW-0175">Coiled coil</keyword>
<feature type="coiled-coil region" evidence="1">
    <location>
        <begin position="37"/>
        <end position="95"/>
    </location>
</feature>
<accession>A0A1V9ZCG2</accession>
<sequence length="123" mass="14532">MDETMERLHALKLSNDVGRKHLNEQYEAMVLEQSRQSQLAMQENAQLRSMLSTLEKQNQSLRHAVQTLEEYRDKHDAQVIQIQQLQDEVQRLKQANFSLQYYLQQTDTKTIHGSFPPYPPDVY</sequence>
<dbReference type="EMBL" id="JNBS01002077">
    <property type="protein sequence ID" value="OQR95601.1"/>
    <property type="molecule type" value="Genomic_DNA"/>
</dbReference>
<dbReference type="Proteomes" id="UP000243217">
    <property type="component" value="Unassembled WGS sequence"/>
</dbReference>
<dbReference type="AlphaFoldDB" id="A0A1V9ZCG2"/>
<gene>
    <name evidence="2" type="ORF">THRCLA_22109</name>
</gene>
<organism evidence="2 3">
    <name type="scientific">Thraustotheca clavata</name>
    <dbReference type="NCBI Taxonomy" id="74557"/>
    <lineage>
        <taxon>Eukaryota</taxon>
        <taxon>Sar</taxon>
        <taxon>Stramenopiles</taxon>
        <taxon>Oomycota</taxon>
        <taxon>Saprolegniomycetes</taxon>
        <taxon>Saprolegniales</taxon>
        <taxon>Achlyaceae</taxon>
        <taxon>Thraustotheca</taxon>
    </lineage>
</organism>
<name>A0A1V9ZCG2_9STRA</name>
<keyword evidence="3" id="KW-1185">Reference proteome</keyword>
<reference evidence="2 3" key="1">
    <citation type="journal article" date="2014" name="Genome Biol. Evol.">
        <title>The secreted proteins of Achlya hypogyna and Thraustotheca clavata identify the ancestral oomycete secretome and reveal gene acquisitions by horizontal gene transfer.</title>
        <authorList>
            <person name="Misner I."/>
            <person name="Blouin N."/>
            <person name="Leonard G."/>
            <person name="Richards T.A."/>
            <person name="Lane C.E."/>
        </authorList>
    </citation>
    <scope>NUCLEOTIDE SEQUENCE [LARGE SCALE GENOMIC DNA]</scope>
    <source>
        <strain evidence="2 3">ATCC 34112</strain>
    </source>
</reference>
<comment type="caution">
    <text evidence="2">The sequence shown here is derived from an EMBL/GenBank/DDBJ whole genome shotgun (WGS) entry which is preliminary data.</text>
</comment>